<gene>
    <name evidence="1" type="ORF">AB6713_03160</name>
</gene>
<keyword evidence="2" id="KW-1185">Reference proteome</keyword>
<name>A0ABV4HP73_9GAMM</name>
<dbReference type="RefSeq" id="WP_370563030.1">
    <property type="nucleotide sequence ID" value="NZ_JBFWIB010000002.1"/>
</dbReference>
<protein>
    <submittedName>
        <fullName evidence="1">VOC family protein</fullName>
    </submittedName>
</protein>
<proteinExistence type="predicted"/>
<dbReference type="SUPFAM" id="SSF54593">
    <property type="entry name" value="Glyoxalase/Bleomycin resistance protein/Dihydroxybiphenyl dioxygenase"/>
    <property type="match status" value="1"/>
</dbReference>
<dbReference type="InterPro" id="IPR029068">
    <property type="entry name" value="Glyas_Bleomycin-R_OHBP_Dase"/>
</dbReference>
<dbReference type="EMBL" id="JBFWIC010000003">
    <property type="protein sequence ID" value="MEZ0473616.1"/>
    <property type="molecule type" value="Genomic_DNA"/>
</dbReference>
<organism evidence="1 2">
    <name type="scientific">Luteimonas salinilitoris</name>
    <dbReference type="NCBI Taxonomy" id="3237697"/>
    <lineage>
        <taxon>Bacteria</taxon>
        <taxon>Pseudomonadati</taxon>
        <taxon>Pseudomonadota</taxon>
        <taxon>Gammaproteobacteria</taxon>
        <taxon>Lysobacterales</taxon>
        <taxon>Lysobacteraceae</taxon>
        <taxon>Luteimonas</taxon>
    </lineage>
</organism>
<dbReference type="Proteomes" id="UP001566331">
    <property type="component" value="Unassembled WGS sequence"/>
</dbReference>
<comment type="caution">
    <text evidence="1">The sequence shown here is derived from an EMBL/GenBank/DDBJ whole genome shotgun (WGS) entry which is preliminary data.</text>
</comment>
<reference evidence="1 2" key="1">
    <citation type="submission" date="2024-07" db="EMBL/GenBank/DDBJ databases">
        <title>Luteimonas salilacus sp. nov., isolated from the shore soil of Salt Lake in Tibet of China.</title>
        <authorList>
            <person name="Zhang X."/>
            <person name="Li A."/>
        </authorList>
    </citation>
    <scope>NUCLEOTIDE SEQUENCE [LARGE SCALE GENOMIC DNA]</scope>
    <source>
        <strain evidence="1 2">B3-2-R+30</strain>
    </source>
</reference>
<evidence type="ECO:0000313" key="2">
    <source>
        <dbReference type="Proteomes" id="UP001566331"/>
    </source>
</evidence>
<evidence type="ECO:0000313" key="1">
    <source>
        <dbReference type="EMBL" id="MEZ0473616.1"/>
    </source>
</evidence>
<accession>A0ABV4HP73</accession>
<dbReference type="Gene3D" id="3.10.180.10">
    <property type="entry name" value="2,3-Dihydroxybiphenyl 1,2-Dioxygenase, domain 1"/>
    <property type="match status" value="1"/>
</dbReference>
<sequence>MSRPMPAVRGGRNIAMKVPPHTWDATVAFYRDVLGLKPITGHAPETGFEFGANQLWIDRAPGLSQSEIWLQVATDDIEATRARLEAANVVRCDDIEPLGEGAESFWILSPASIVHLVSPEEREW</sequence>